<dbReference type="AlphaFoldDB" id="A0A498HC73"/>
<sequence length="98" mass="10724">MVSPKSGDSTKLCLFCDQHVRFANLLSWKHVRSQICDNCASKAVSVRSSTNKLVLCQKCDWDAHDSCSVTAAHDRTLLEGIFGCPLTLELASLLGLDL</sequence>
<name>A0A498HC73_MALDO</name>
<comment type="caution">
    <text evidence="1">The sequence shown here is derived from an EMBL/GenBank/DDBJ whole genome shotgun (WGS) entry which is preliminary data.</text>
</comment>
<evidence type="ECO:0000313" key="2">
    <source>
        <dbReference type="Proteomes" id="UP000290289"/>
    </source>
</evidence>
<accession>A0A498HC73</accession>
<proteinExistence type="predicted"/>
<dbReference type="PANTHER" id="PTHR31717:SF45">
    <property type="entry name" value="ZINC FINGER PROTEIN CONSTANS-LIKE 14-RELATED"/>
    <property type="match status" value="1"/>
</dbReference>
<dbReference type="EMBL" id="RDQH01000343">
    <property type="protein sequence ID" value="RXH68370.1"/>
    <property type="molecule type" value="Genomic_DNA"/>
</dbReference>
<reference evidence="1 2" key="1">
    <citation type="submission" date="2018-10" db="EMBL/GenBank/DDBJ databases">
        <title>A high-quality apple genome assembly.</title>
        <authorList>
            <person name="Hu J."/>
        </authorList>
    </citation>
    <scope>NUCLEOTIDE SEQUENCE [LARGE SCALE GENOMIC DNA]</scope>
    <source>
        <strain evidence="2">cv. HFTH1</strain>
        <tissue evidence="1">Young leaf</tissue>
    </source>
</reference>
<dbReference type="Proteomes" id="UP000290289">
    <property type="component" value="Chromosome 17"/>
</dbReference>
<evidence type="ECO:0000313" key="1">
    <source>
        <dbReference type="EMBL" id="RXH68370.1"/>
    </source>
</evidence>
<protein>
    <submittedName>
        <fullName evidence="1">Uncharacterized protein</fullName>
    </submittedName>
</protein>
<dbReference type="PANTHER" id="PTHR31717">
    <property type="entry name" value="ZINC FINGER PROTEIN CONSTANS-LIKE 10"/>
    <property type="match status" value="1"/>
</dbReference>
<keyword evidence="2" id="KW-1185">Reference proteome</keyword>
<gene>
    <name evidence="1" type="ORF">DVH24_030703</name>
</gene>
<organism evidence="1 2">
    <name type="scientific">Malus domestica</name>
    <name type="common">Apple</name>
    <name type="synonym">Pyrus malus</name>
    <dbReference type="NCBI Taxonomy" id="3750"/>
    <lineage>
        <taxon>Eukaryota</taxon>
        <taxon>Viridiplantae</taxon>
        <taxon>Streptophyta</taxon>
        <taxon>Embryophyta</taxon>
        <taxon>Tracheophyta</taxon>
        <taxon>Spermatophyta</taxon>
        <taxon>Magnoliopsida</taxon>
        <taxon>eudicotyledons</taxon>
        <taxon>Gunneridae</taxon>
        <taxon>Pentapetalae</taxon>
        <taxon>rosids</taxon>
        <taxon>fabids</taxon>
        <taxon>Rosales</taxon>
        <taxon>Rosaceae</taxon>
        <taxon>Amygdaloideae</taxon>
        <taxon>Maleae</taxon>
        <taxon>Malus</taxon>
    </lineage>
</organism>